<gene>
    <name evidence="2" type="ORF">HAV22_14060</name>
</gene>
<evidence type="ECO:0000313" key="3">
    <source>
        <dbReference type="Proteomes" id="UP000716322"/>
    </source>
</evidence>
<keyword evidence="1" id="KW-0175">Coiled coil</keyword>
<sequence>MSVNPNKPTGQTRDRQQTEAKLRLALKKLRERGAKVSISGIAKEAGVSSALIHNRYPSLAEEVRIAVGKDIRSQRNKNENLLIQERAKNQALRVEVANLRKEIIDLASINEALRAELTLQSAISTGKVSKLPS</sequence>
<dbReference type="Gene3D" id="1.10.357.10">
    <property type="entry name" value="Tetracycline Repressor, domain 2"/>
    <property type="match status" value="1"/>
</dbReference>
<proteinExistence type="predicted"/>
<dbReference type="EMBL" id="JAAQOM010000008">
    <property type="protein sequence ID" value="NIA54759.1"/>
    <property type="molecule type" value="Genomic_DNA"/>
</dbReference>
<protein>
    <submittedName>
        <fullName evidence="2">TetR/AcrR family transcriptional regulator</fullName>
    </submittedName>
</protein>
<reference evidence="2 3" key="1">
    <citation type="submission" date="2020-03" db="EMBL/GenBank/DDBJ databases">
        <title>Genome sequence of strain Massilia sp. TW-1.</title>
        <authorList>
            <person name="Chaudhary D.K."/>
        </authorList>
    </citation>
    <scope>NUCLEOTIDE SEQUENCE [LARGE SCALE GENOMIC DNA]</scope>
    <source>
        <strain evidence="2 3">TW-1</strain>
    </source>
</reference>
<comment type="caution">
    <text evidence="2">The sequence shown here is derived from an EMBL/GenBank/DDBJ whole genome shotgun (WGS) entry which is preliminary data.</text>
</comment>
<feature type="coiled-coil region" evidence="1">
    <location>
        <begin position="82"/>
        <end position="116"/>
    </location>
</feature>
<dbReference type="SUPFAM" id="SSF46689">
    <property type="entry name" value="Homeodomain-like"/>
    <property type="match status" value="1"/>
</dbReference>
<organism evidence="2 3">
    <name type="scientific">Telluria antibiotica</name>
    <dbReference type="NCBI Taxonomy" id="2717319"/>
    <lineage>
        <taxon>Bacteria</taxon>
        <taxon>Pseudomonadati</taxon>
        <taxon>Pseudomonadota</taxon>
        <taxon>Betaproteobacteria</taxon>
        <taxon>Burkholderiales</taxon>
        <taxon>Oxalobacteraceae</taxon>
        <taxon>Telluria group</taxon>
        <taxon>Telluria</taxon>
    </lineage>
</organism>
<dbReference type="Proteomes" id="UP000716322">
    <property type="component" value="Unassembled WGS sequence"/>
</dbReference>
<dbReference type="InterPro" id="IPR009057">
    <property type="entry name" value="Homeodomain-like_sf"/>
</dbReference>
<accession>A0ABX0PE23</accession>
<keyword evidence="3" id="KW-1185">Reference proteome</keyword>
<name>A0ABX0PE23_9BURK</name>
<evidence type="ECO:0000313" key="2">
    <source>
        <dbReference type="EMBL" id="NIA54759.1"/>
    </source>
</evidence>
<evidence type="ECO:0000256" key="1">
    <source>
        <dbReference type="SAM" id="Coils"/>
    </source>
</evidence>
<dbReference type="RefSeq" id="WP_166859718.1">
    <property type="nucleotide sequence ID" value="NZ_JAAQOM010000008.1"/>
</dbReference>